<keyword evidence="2" id="KW-0732">Signal</keyword>
<evidence type="ECO:0000259" key="6">
    <source>
        <dbReference type="PROSITE" id="PS51832"/>
    </source>
</evidence>
<dbReference type="EMBL" id="JACOSL010000066">
    <property type="protein sequence ID" value="MBI1757573.1"/>
    <property type="molecule type" value="Genomic_DNA"/>
</dbReference>
<dbReference type="PROSITE" id="PS51832">
    <property type="entry name" value="HD_GYP"/>
    <property type="match status" value="1"/>
</dbReference>
<comment type="caution">
    <text evidence="7">The sequence shown here is derived from an EMBL/GenBank/DDBJ whole genome shotgun (WGS) entry which is preliminary data.</text>
</comment>
<evidence type="ECO:0000313" key="8">
    <source>
        <dbReference type="Proteomes" id="UP000727962"/>
    </source>
</evidence>
<feature type="domain" description="HD" evidence="5">
    <location>
        <begin position="535"/>
        <end position="657"/>
    </location>
</feature>
<evidence type="ECO:0000259" key="3">
    <source>
        <dbReference type="PROSITE" id="PS50885"/>
    </source>
</evidence>
<feature type="chain" id="PRO_5037323809" evidence="2">
    <location>
        <begin position="23"/>
        <end position="705"/>
    </location>
</feature>
<proteinExistence type="predicted"/>
<feature type="signal peptide" evidence="2">
    <location>
        <begin position="1"/>
        <end position="22"/>
    </location>
</feature>
<dbReference type="Pfam" id="PF00990">
    <property type="entry name" value="GGDEF"/>
    <property type="match status" value="1"/>
</dbReference>
<dbReference type="SMART" id="SM00267">
    <property type="entry name" value="GGDEF"/>
    <property type="match status" value="1"/>
</dbReference>
<organism evidence="7 8">
    <name type="scientific">Fimbriimonas ginsengisoli</name>
    <dbReference type="NCBI Taxonomy" id="1005039"/>
    <lineage>
        <taxon>Bacteria</taxon>
        <taxon>Bacillati</taxon>
        <taxon>Armatimonadota</taxon>
        <taxon>Fimbriimonadia</taxon>
        <taxon>Fimbriimonadales</taxon>
        <taxon>Fimbriimonadaceae</taxon>
        <taxon>Fimbriimonas</taxon>
    </lineage>
</organism>
<dbReference type="PANTHER" id="PTHR45228:SF4">
    <property type="entry name" value="LIPOPROTEIN"/>
    <property type="match status" value="1"/>
</dbReference>
<dbReference type="PANTHER" id="PTHR45228">
    <property type="entry name" value="CYCLIC DI-GMP PHOSPHODIESTERASE TM_0186-RELATED"/>
    <property type="match status" value="1"/>
</dbReference>
<dbReference type="PROSITE" id="PS50885">
    <property type="entry name" value="HAMP"/>
    <property type="match status" value="1"/>
</dbReference>
<dbReference type="InterPro" id="IPR043128">
    <property type="entry name" value="Rev_trsase/Diguanyl_cyclase"/>
</dbReference>
<evidence type="ECO:0000313" key="7">
    <source>
        <dbReference type="EMBL" id="MBI1757573.1"/>
    </source>
</evidence>
<dbReference type="CDD" id="cd01949">
    <property type="entry name" value="GGDEF"/>
    <property type="match status" value="1"/>
</dbReference>
<evidence type="ECO:0000259" key="4">
    <source>
        <dbReference type="PROSITE" id="PS50887"/>
    </source>
</evidence>
<dbReference type="Gene3D" id="1.10.3210.10">
    <property type="entry name" value="Hypothetical protein af1432"/>
    <property type="match status" value="1"/>
</dbReference>
<dbReference type="PROSITE" id="PS51831">
    <property type="entry name" value="HD"/>
    <property type="match status" value="1"/>
</dbReference>
<dbReference type="GO" id="GO:0007165">
    <property type="term" value="P:signal transduction"/>
    <property type="evidence" value="ECO:0007669"/>
    <property type="project" value="InterPro"/>
</dbReference>
<dbReference type="CDD" id="cd00077">
    <property type="entry name" value="HDc"/>
    <property type="match status" value="1"/>
</dbReference>
<dbReference type="NCBIfam" id="TIGR00254">
    <property type="entry name" value="GGDEF"/>
    <property type="match status" value="1"/>
</dbReference>
<feature type="domain" description="GGDEF" evidence="4">
    <location>
        <begin position="371"/>
        <end position="498"/>
    </location>
</feature>
<dbReference type="InterPro" id="IPR006674">
    <property type="entry name" value="HD_domain"/>
</dbReference>
<dbReference type="InterPro" id="IPR029787">
    <property type="entry name" value="Nucleotide_cyclase"/>
</dbReference>
<protein>
    <submittedName>
        <fullName evidence="7">Diguanylate cyclase</fullName>
    </submittedName>
</protein>
<feature type="transmembrane region" description="Helical" evidence="1">
    <location>
        <begin position="261"/>
        <end position="282"/>
    </location>
</feature>
<keyword evidence="1" id="KW-0472">Membrane</keyword>
<evidence type="ECO:0000256" key="1">
    <source>
        <dbReference type="SAM" id="Phobius"/>
    </source>
</evidence>
<dbReference type="InterPro" id="IPR003660">
    <property type="entry name" value="HAMP_dom"/>
</dbReference>
<evidence type="ECO:0000259" key="5">
    <source>
        <dbReference type="PROSITE" id="PS51831"/>
    </source>
</evidence>
<dbReference type="CDD" id="cd06225">
    <property type="entry name" value="HAMP"/>
    <property type="match status" value="1"/>
</dbReference>
<dbReference type="InterPro" id="IPR037522">
    <property type="entry name" value="HD_GYP_dom"/>
</dbReference>
<dbReference type="Proteomes" id="UP000727962">
    <property type="component" value="Unassembled WGS sequence"/>
</dbReference>
<feature type="domain" description="HD-GYP" evidence="6">
    <location>
        <begin position="513"/>
        <end position="705"/>
    </location>
</feature>
<dbReference type="InterPro" id="IPR000160">
    <property type="entry name" value="GGDEF_dom"/>
</dbReference>
<dbReference type="SUPFAM" id="SSF55073">
    <property type="entry name" value="Nucleotide cyclase"/>
    <property type="match status" value="1"/>
</dbReference>
<dbReference type="AlphaFoldDB" id="A0A931PUN5"/>
<keyword evidence="1" id="KW-1133">Transmembrane helix</keyword>
<accession>A0A931PUN5</accession>
<evidence type="ECO:0000256" key="2">
    <source>
        <dbReference type="SAM" id="SignalP"/>
    </source>
</evidence>
<dbReference type="Gene3D" id="6.10.340.10">
    <property type="match status" value="1"/>
</dbReference>
<dbReference type="GO" id="GO:0016020">
    <property type="term" value="C:membrane"/>
    <property type="evidence" value="ECO:0007669"/>
    <property type="project" value="InterPro"/>
</dbReference>
<dbReference type="Pfam" id="PF13487">
    <property type="entry name" value="HD_5"/>
    <property type="match status" value="1"/>
</dbReference>
<dbReference type="SMART" id="SM00471">
    <property type="entry name" value="HDc"/>
    <property type="match status" value="1"/>
</dbReference>
<keyword evidence="1" id="KW-0812">Transmembrane</keyword>
<reference evidence="7" key="1">
    <citation type="submission" date="2020-07" db="EMBL/GenBank/DDBJ databases">
        <title>Huge and variable diversity of episymbiotic CPR bacteria and DPANN archaea in groundwater ecosystems.</title>
        <authorList>
            <person name="He C.Y."/>
            <person name="Keren R."/>
            <person name="Whittaker M."/>
            <person name="Farag I.F."/>
            <person name="Doudna J."/>
            <person name="Cate J.H.D."/>
            <person name="Banfield J.F."/>
        </authorList>
    </citation>
    <scope>NUCLEOTIDE SEQUENCE</scope>
    <source>
        <strain evidence="7">NC_groundwater_17_Pr7_B-0.1um_64_12</strain>
    </source>
</reference>
<dbReference type="PROSITE" id="PS50887">
    <property type="entry name" value="GGDEF"/>
    <property type="match status" value="1"/>
</dbReference>
<dbReference type="Gene3D" id="3.30.70.270">
    <property type="match status" value="1"/>
</dbReference>
<dbReference type="Pfam" id="PF00672">
    <property type="entry name" value="HAMP"/>
    <property type="match status" value="1"/>
</dbReference>
<dbReference type="SMART" id="SM00304">
    <property type="entry name" value="HAMP"/>
    <property type="match status" value="1"/>
</dbReference>
<dbReference type="SUPFAM" id="SSF109604">
    <property type="entry name" value="HD-domain/PDEase-like"/>
    <property type="match status" value="1"/>
</dbReference>
<name>A0A931PUN5_FIMGI</name>
<sequence>MNLSLRWRITLAFCLLAAGATAAMAVAFAILGKRHVDQTTQQDSAQASALLTNLIRDRTLSLRSETQVVAGTPMLKALVLRPYVDEATVDDVAQENLRRMRADALILTNRDGRIIGQSGLRARANEIPGIQAALRMETWSGVVATPTKLMLATTMPILNGDYVIGTATSMSALDNRTAEDLETVLQTPFVFVAAHRVVGSSTPVTDTWRQLPTYPRSIDLNGRRYVAMYSQLPHTSAAQQIGFITLIDYDEAVKPLRQFELALVAVLLLVAVAGAFAAHIVARSITSPLEGVVQAAGSICRGVWPEPVAIKSTGEAAVLQDAFNQMVASVRENQQKLLAMIDIDPLTELDNHRRFLERLGQELARAQETDSPLSMVLIDFDGFKAFNDEFGPAGGDAALAKGAAILRGWAPAYATLGRLSGKDFAVLLSDCEIDEALAAAEELREKFKTAFADETLTVSIGCAQSHLEPKPSSLVLACEIALSTAKQLGRDRVSAFDSSQGPADDPRQLNDFASEASLATIQALAAAVDAKDPYSAGHSLRVAEYAADLARYVGASEERVALVHRTGTLHDVGKIGIPDAILTKPTRLTHEELIVMQTHPALGEVIVRKVPGLADTLEGVRYHHERWDGRGYPDGLVGEQIPWQARVLAIADTFDAMTTDRPYRKSCSWEESLREIEQCAGKQFESSLALSFARMMRRRMMSEAA</sequence>
<dbReference type="InterPro" id="IPR052020">
    <property type="entry name" value="Cyclic_di-GMP/3'3'-cGAMP_PDE"/>
</dbReference>
<dbReference type="InterPro" id="IPR003607">
    <property type="entry name" value="HD/PDEase_dom"/>
</dbReference>
<feature type="domain" description="HAMP" evidence="3">
    <location>
        <begin position="283"/>
        <end position="335"/>
    </location>
</feature>
<gene>
    <name evidence="7" type="ORF">HYR64_10765</name>
</gene>